<evidence type="ECO:0000256" key="11">
    <source>
        <dbReference type="PROSITE-ProRule" id="PRU00042"/>
    </source>
</evidence>
<dbReference type="SMART" id="SM00355">
    <property type="entry name" value="ZnF_C2H2"/>
    <property type="match status" value="2"/>
</dbReference>
<evidence type="ECO:0000256" key="9">
    <source>
        <dbReference type="ARBA" id="ARBA00023163"/>
    </source>
</evidence>
<dbReference type="Proteomes" id="UP000694567">
    <property type="component" value="Unplaced"/>
</dbReference>
<dbReference type="PROSITE" id="PS50157">
    <property type="entry name" value="ZINC_FINGER_C2H2_2"/>
    <property type="match status" value="2"/>
</dbReference>
<dbReference type="Pfam" id="PF00096">
    <property type="entry name" value="zf-C2H2"/>
    <property type="match status" value="2"/>
</dbReference>
<keyword evidence="9" id="KW-0804">Transcription</keyword>
<feature type="domain" description="C2H2-type" evidence="12">
    <location>
        <begin position="262"/>
        <end position="289"/>
    </location>
</feature>
<reference evidence="13" key="1">
    <citation type="submission" date="2025-08" db="UniProtKB">
        <authorList>
            <consortium name="Ensembl"/>
        </authorList>
    </citation>
    <scope>IDENTIFICATION</scope>
</reference>
<keyword evidence="5 11" id="KW-0863">Zinc-finger</keyword>
<organism evidence="13 14">
    <name type="scientific">Bubo bubo</name>
    <name type="common">Eurasian eagle-owl</name>
    <name type="synonym">Strix bubo</name>
    <dbReference type="NCBI Taxonomy" id="30461"/>
    <lineage>
        <taxon>Eukaryota</taxon>
        <taxon>Metazoa</taxon>
        <taxon>Chordata</taxon>
        <taxon>Craniata</taxon>
        <taxon>Vertebrata</taxon>
        <taxon>Euteleostomi</taxon>
        <taxon>Archelosauria</taxon>
        <taxon>Archosauria</taxon>
        <taxon>Dinosauria</taxon>
        <taxon>Saurischia</taxon>
        <taxon>Theropoda</taxon>
        <taxon>Coelurosauria</taxon>
        <taxon>Aves</taxon>
        <taxon>Neognathae</taxon>
        <taxon>Neoaves</taxon>
        <taxon>Telluraves</taxon>
        <taxon>Strigiformes</taxon>
        <taxon>Strigidae</taxon>
        <taxon>Bubo</taxon>
    </lineage>
</organism>
<evidence type="ECO:0000256" key="5">
    <source>
        <dbReference type="ARBA" id="ARBA00022771"/>
    </source>
</evidence>
<evidence type="ECO:0000313" key="13">
    <source>
        <dbReference type="Ensembl" id="ENSBOBP00000001893.1"/>
    </source>
</evidence>
<protein>
    <recommendedName>
        <fullName evidence="12">C2H2-type domain-containing protein</fullName>
    </recommendedName>
</protein>
<comment type="similarity">
    <text evidence="2">Belongs to the krueppel C2H2-type zinc-finger protein family.</text>
</comment>
<keyword evidence="4" id="KW-0677">Repeat</keyword>
<keyword evidence="10" id="KW-0539">Nucleus</keyword>
<evidence type="ECO:0000256" key="1">
    <source>
        <dbReference type="ARBA" id="ARBA00004123"/>
    </source>
</evidence>
<dbReference type="GO" id="GO:0005634">
    <property type="term" value="C:nucleus"/>
    <property type="evidence" value="ECO:0007669"/>
    <property type="project" value="UniProtKB-SubCell"/>
</dbReference>
<sequence>EAGSPRAVLPLHCHWGRSFPTQVPGQRVPLTALHPLGPRPLVNLGTVSTMEGMLSSNLPGSGMRDRVGTMIKGDDLGYGNEDDGLLADDSENVKQYETLLEAFEDNAFQRYRKAEAYESQHMSEMHRRDLLRERKDDSIHLEKVLEGLHGILLHPGDAIGDSQSGYSECEEIVSQTSNFQQCEASQTEKTHKRPKCNKGFRWCFDLIKHQRTPTGEKLFTCSECRENFRVSSHLISHRKMHTGERPYLCLKCRKTHTSERPFECMYCGKGFSDFSVFSQHQQTHTGEEPTACCGKFHTGEKPFMCAECGKCFQKTHLNMAFEEIKRSHCLTEKAKMAK</sequence>
<evidence type="ECO:0000256" key="6">
    <source>
        <dbReference type="ARBA" id="ARBA00022833"/>
    </source>
</evidence>
<dbReference type="InterPro" id="IPR036236">
    <property type="entry name" value="Znf_C2H2_sf"/>
</dbReference>
<evidence type="ECO:0000256" key="8">
    <source>
        <dbReference type="ARBA" id="ARBA00023125"/>
    </source>
</evidence>
<keyword evidence="6" id="KW-0862">Zinc</keyword>
<evidence type="ECO:0000256" key="10">
    <source>
        <dbReference type="ARBA" id="ARBA00023242"/>
    </source>
</evidence>
<evidence type="ECO:0000256" key="3">
    <source>
        <dbReference type="ARBA" id="ARBA00022723"/>
    </source>
</evidence>
<dbReference type="AlphaFoldDB" id="A0A8C0ECP8"/>
<dbReference type="PROSITE" id="PS00028">
    <property type="entry name" value="ZINC_FINGER_C2H2_1"/>
    <property type="match status" value="2"/>
</dbReference>
<dbReference type="PANTHER" id="PTHR23226:SF207">
    <property type="entry name" value="ZINC FINGER PROTEIN 697"/>
    <property type="match status" value="1"/>
</dbReference>
<dbReference type="FunFam" id="3.30.160.60:FF:000006">
    <property type="entry name" value="Zinc finger protein 184 (Kruppel-like)"/>
    <property type="match status" value="1"/>
</dbReference>
<dbReference type="GO" id="GO:0000978">
    <property type="term" value="F:RNA polymerase II cis-regulatory region sequence-specific DNA binding"/>
    <property type="evidence" value="ECO:0007669"/>
    <property type="project" value="TreeGrafter"/>
</dbReference>
<dbReference type="FunFam" id="3.30.160.60:FF:002343">
    <property type="entry name" value="Zinc finger protein 33A"/>
    <property type="match status" value="1"/>
</dbReference>
<dbReference type="GO" id="GO:0000981">
    <property type="term" value="F:DNA-binding transcription factor activity, RNA polymerase II-specific"/>
    <property type="evidence" value="ECO:0007669"/>
    <property type="project" value="TreeGrafter"/>
</dbReference>
<evidence type="ECO:0000256" key="2">
    <source>
        <dbReference type="ARBA" id="ARBA00006991"/>
    </source>
</evidence>
<keyword evidence="8" id="KW-0238">DNA-binding</keyword>
<dbReference type="SUPFAM" id="SSF57667">
    <property type="entry name" value="beta-beta-alpha zinc fingers"/>
    <property type="match status" value="3"/>
</dbReference>
<dbReference type="GO" id="GO:0008270">
    <property type="term" value="F:zinc ion binding"/>
    <property type="evidence" value="ECO:0007669"/>
    <property type="project" value="UniProtKB-KW"/>
</dbReference>
<dbReference type="InterPro" id="IPR013087">
    <property type="entry name" value="Znf_C2H2_type"/>
</dbReference>
<keyword evidence="3" id="KW-0479">Metal-binding</keyword>
<feature type="domain" description="C2H2-type" evidence="12">
    <location>
        <begin position="219"/>
        <end position="246"/>
    </location>
</feature>
<reference evidence="13" key="2">
    <citation type="submission" date="2025-09" db="UniProtKB">
        <authorList>
            <consortium name="Ensembl"/>
        </authorList>
    </citation>
    <scope>IDENTIFICATION</scope>
</reference>
<evidence type="ECO:0000313" key="14">
    <source>
        <dbReference type="Proteomes" id="UP000694567"/>
    </source>
</evidence>
<dbReference type="Gene3D" id="3.30.160.60">
    <property type="entry name" value="Classic Zinc Finger"/>
    <property type="match status" value="4"/>
</dbReference>
<evidence type="ECO:0000259" key="12">
    <source>
        <dbReference type="PROSITE" id="PS50157"/>
    </source>
</evidence>
<name>A0A8C0ECP8_BUBBB</name>
<comment type="subcellular location">
    <subcellularLocation>
        <location evidence="1">Nucleus</location>
    </subcellularLocation>
</comment>
<keyword evidence="7" id="KW-0805">Transcription regulation</keyword>
<dbReference type="PANTHER" id="PTHR23226">
    <property type="entry name" value="ZINC FINGER AND SCAN DOMAIN-CONTAINING"/>
    <property type="match status" value="1"/>
</dbReference>
<proteinExistence type="inferred from homology"/>
<accession>A0A8C0ECP8</accession>
<evidence type="ECO:0000256" key="7">
    <source>
        <dbReference type="ARBA" id="ARBA00023015"/>
    </source>
</evidence>
<dbReference type="FunFam" id="3.30.160.60:FF:000446">
    <property type="entry name" value="Zinc finger protein"/>
    <property type="match status" value="1"/>
</dbReference>
<keyword evidence="14" id="KW-1185">Reference proteome</keyword>
<dbReference type="Ensembl" id="ENSBOBT00000001929.1">
    <property type="protein sequence ID" value="ENSBOBP00000001893.1"/>
    <property type="gene ID" value="ENSBOBG00000001274.1"/>
</dbReference>
<evidence type="ECO:0000256" key="4">
    <source>
        <dbReference type="ARBA" id="ARBA00022737"/>
    </source>
</evidence>